<accession>A0A4R6PVE3</accession>
<name>A0A4R6PVE3_NOCIG</name>
<dbReference type="Proteomes" id="UP000295087">
    <property type="component" value="Unassembled WGS sequence"/>
</dbReference>
<dbReference type="EMBL" id="SNXK01000001">
    <property type="protein sequence ID" value="TDP42307.1"/>
    <property type="molecule type" value="Genomic_DNA"/>
</dbReference>
<dbReference type="InterPro" id="IPR036689">
    <property type="entry name" value="ESAT-6-like_sf"/>
</dbReference>
<proteinExistence type="predicted"/>
<dbReference type="Gene3D" id="1.10.287.1060">
    <property type="entry name" value="ESAT-6-like"/>
    <property type="match status" value="1"/>
</dbReference>
<dbReference type="RefSeq" id="WP_067491243.1">
    <property type="nucleotide sequence ID" value="NZ_JBHXPO010000009.1"/>
</dbReference>
<dbReference type="InterPro" id="IPR010310">
    <property type="entry name" value="T7SS_ESAT-6-like"/>
</dbReference>
<protein>
    <submittedName>
        <fullName evidence="1">WXG100 family type VII secretion target</fullName>
    </submittedName>
</protein>
<dbReference type="SUPFAM" id="SSF140453">
    <property type="entry name" value="EsxAB dimer-like"/>
    <property type="match status" value="1"/>
</dbReference>
<dbReference type="AlphaFoldDB" id="A0A4R6PVE3"/>
<evidence type="ECO:0000313" key="2">
    <source>
        <dbReference type="Proteomes" id="UP000295087"/>
    </source>
</evidence>
<evidence type="ECO:0000313" key="1">
    <source>
        <dbReference type="EMBL" id="TDP42307.1"/>
    </source>
</evidence>
<comment type="caution">
    <text evidence="1">The sequence shown here is derived from an EMBL/GenBank/DDBJ whole genome shotgun (WGS) entry which is preliminary data.</text>
</comment>
<reference evidence="1 2" key="1">
    <citation type="submission" date="2019-03" db="EMBL/GenBank/DDBJ databases">
        <title>Genomic Encyclopedia of Type Strains, Phase IV (KMG-IV): sequencing the most valuable type-strain genomes for metagenomic binning, comparative biology and taxonomic classification.</title>
        <authorList>
            <person name="Goeker M."/>
        </authorList>
    </citation>
    <scope>NUCLEOTIDE SEQUENCE [LARGE SCALE GENOMIC DNA]</scope>
    <source>
        <strain evidence="1 2">DSM 44496</strain>
    </source>
</reference>
<gene>
    <name evidence="1" type="ORF">DFR75_1011417</name>
</gene>
<sequence>MDWCVASKSVKQRNFSLLTRNAIKEEDRMTESPGGATFAIVPQEVTDAGQYVQQVAESLINGLSSLDSEIAGVLSNWRGTSADAFTAGWAETKEGGADVLDALAVIAELLGVTSKTIAHEDNSGASNLSSLDLPTLNW</sequence>
<dbReference type="Pfam" id="PF06013">
    <property type="entry name" value="WXG100"/>
    <property type="match status" value="1"/>
</dbReference>
<keyword evidence="2" id="KW-1185">Reference proteome</keyword>
<organism evidence="1 2">
    <name type="scientific">Nocardia ignorata</name>
    <dbReference type="NCBI Taxonomy" id="145285"/>
    <lineage>
        <taxon>Bacteria</taxon>
        <taxon>Bacillati</taxon>
        <taxon>Actinomycetota</taxon>
        <taxon>Actinomycetes</taxon>
        <taxon>Mycobacteriales</taxon>
        <taxon>Nocardiaceae</taxon>
        <taxon>Nocardia</taxon>
    </lineage>
</organism>